<feature type="signal peptide" evidence="1">
    <location>
        <begin position="1"/>
        <end position="29"/>
    </location>
</feature>
<comment type="caution">
    <text evidence="2">The sequence shown here is derived from an EMBL/GenBank/DDBJ whole genome shotgun (WGS) entry which is preliminary data.</text>
</comment>
<name>A0A2A2TM58_9CYAN</name>
<dbReference type="Proteomes" id="UP000218238">
    <property type="component" value="Unassembled WGS sequence"/>
</dbReference>
<accession>A0A2A2TM58</accession>
<proteinExistence type="predicted"/>
<dbReference type="AlphaFoldDB" id="A0A2A2TM58"/>
<keyword evidence="1" id="KW-0732">Signal</keyword>
<evidence type="ECO:0000313" key="3">
    <source>
        <dbReference type="Proteomes" id="UP000218238"/>
    </source>
</evidence>
<dbReference type="OrthoDB" id="9926579at2"/>
<dbReference type="RefSeq" id="WP_095721269.1">
    <property type="nucleotide sequence ID" value="NZ_NTFS01000064.1"/>
</dbReference>
<dbReference type="EMBL" id="NTFS01000064">
    <property type="protein sequence ID" value="PAX58078.1"/>
    <property type="molecule type" value="Genomic_DNA"/>
</dbReference>
<evidence type="ECO:0008006" key="4">
    <source>
        <dbReference type="Google" id="ProtNLM"/>
    </source>
</evidence>
<sequence length="144" mass="15756">MRKVIYYTVKTSLIISIVCLSGCTNPGKAADCQKYWQALGKVVSIPSDIPTTPIKTKESMVKGINSIANSQDKIGRAIGDLKFQEAKSQELQKRHVEASNAYSQTFRDRANAIASLPGNPSEAELKKVSNQTELITIVTIQILC</sequence>
<feature type="chain" id="PRO_5013262992" description="Lipoprotein" evidence="1">
    <location>
        <begin position="30"/>
        <end position="144"/>
    </location>
</feature>
<reference evidence="2 3" key="1">
    <citation type="submission" date="2017-08" db="EMBL/GenBank/DDBJ databases">
        <title>Draft genome sequence of filamentous cyanobacterium Calothrix elsteri CCALA 953.</title>
        <authorList>
            <person name="Gagunashvili A.N."/>
            <person name="Elster J."/>
            <person name="Andresson O.S."/>
        </authorList>
    </citation>
    <scope>NUCLEOTIDE SEQUENCE [LARGE SCALE GENOMIC DNA]</scope>
    <source>
        <strain evidence="2 3">CCALA 953</strain>
    </source>
</reference>
<keyword evidence="3" id="KW-1185">Reference proteome</keyword>
<gene>
    <name evidence="2" type="ORF">CK510_08385</name>
</gene>
<organism evidence="2 3">
    <name type="scientific">Brunnivagina elsteri CCALA 953</name>
    <dbReference type="NCBI Taxonomy" id="987040"/>
    <lineage>
        <taxon>Bacteria</taxon>
        <taxon>Bacillati</taxon>
        <taxon>Cyanobacteriota</taxon>
        <taxon>Cyanophyceae</taxon>
        <taxon>Nostocales</taxon>
        <taxon>Calotrichaceae</taxon>
        <taxon>Brunnivagina</taxon>
    </lineage>
</organism>
<evidence type="ECO:0000313" key="2">
    <source>
        <dbReference type="EMBL" id="PAX58078.1"/>
    </source>
</evidence>
<evidence type="ECO:0000256" key="1">
    <source>
        <dbReference type="SAM" id="SignalP"/>
    </source>
</evidence>
<protein>
    <recommendedName>
        <fullName evidence="4">Lipoprotein</fullName>
    </recommendedName>
</protein>